<dbReference type="SUPFAM" id="SSF46626">
    <property type="entry name" value="Cytochrome c"/>
    <property type="match status" value="1"/>
</dbReference>
<comment type="caution">
    <text evidence="9">The sequence shown here is derived from an EMBL/GenBank/DDBJ whole genome shotgun (WGS) entry which is preliminary data.</text>
</comment>
<keyword evidence="10" id="KW-1185">Reference proteome</keyword>
<organism evidence="9 10">
    <name type="scientific">Noviherbaspirillum autotrophicum</name>
    <dbReference type="NCBI Taxonomy" id="709839"/>
    <lineage>
        <taxon>Bacteria</taxon>
        <taxon>Pseudomonadati</taxon>
        <taxon>Pseudomonadota</taxon>
        <taxon>Betaproteobacteria</taxon>
        <taxon>Burkholderiales</taxon>
        <taxon>Oxalobacteraceae</taxon>
        <taxon>Noviherbaspirillum</taxon>
    </lineage>
</organism>
<keyword evidence="2 6" id="KW-0349">Heme</keyword>
<evidence type="ECO:0000256" key="2">
    <source>
        <dbReference type="ARBA" id="ARBA00022617"/>
    </source>
</evidence>
<accession>A0A0C1Y6D5</accession>
<dbReference type="PANTHER" id="PTHR40942:SF4">
    <property type="entry name" value="CYTOCHROME C5"/>
    <property type="match status" value="1"/>
</dbReference>
<dbReference type="Pfam" id="PF13442">
    <property type="entry name" value="Cytochrome_CBB3"/>
    <property type="match status" value="1"/>
</dbReference>
<protein>
    <submittedName>
        <fullName evidence="9">Cytochrome C</fullName>
    </submittedName>
</protein>
<dbReference type="GO" id="GO:0005506">
    <property type="term" value="F:iron ion binding"/>
    <property type="evidence" value="ECO:0007669"/>
    <property type="project" value="InterPro"/>
</dbReference>
<dbReference type="GO" id="GO:0020037">
    <property type="term" value="F:heme binding"/>
    <property type="evidence" value="ECO:0007669"/>
    <property type="project" value="InterPro"/>
</dbReference>
<dbReference type="InterPro" id="IPR036909">
    <property type="entry name" value="Cyt_c-like_dom_sf"/>
</dbReference>
<proteinExistence type="predicted"/>
<keyword evidence="1" id="KW-0813">Transport</keyword>
<dbReference type="GO" id="GO:0009055">
    <property type="term" value="F:electron transfer activity"/>
    <property type="evidence" value="ECO:0007669"/>
    <property type="project" value="InterPro"/>
</dbReference>
<evidence type="ECO:0000259" key="8">
    <source>
        <dbReference type="PROSITE" id="PS51007"/>
    </source>
</evidence>
<feature type="signal peptide" evidence="7">
    <location>
        <begin position="1"/>
        <end position="20"/>
    </location>
</feature>
<evidence type="ECO:0000256" key="5">
    <source>
        <dbReference type="ARBA" id="ARBA00023004"/>
    </source>
</evidence>
<evidence type="ECO:0000256" key="3">
    <source>
        <dbReference type="ARBA" id="ARBA00022723"/>
    </source>
</evidence>
<dbReference type="PANTHER" id="PTHR40942">
    <property type="match status" value="1"/>
</dbReference>
<evidence type="ECO:0000256" key="7">
    <source>
        <dbReference type="SAM" id="SignalP"/>
    </source>
</evidence>
<gene>
    <name evidence="9" type="ORF">TSA66_19475</name>
</gene>
<evidence type="ECO:0000313" key="9">
    <source>
        <dbReference type="EMBL" id="KIF82503.1"/>
    </source>
</evidence>
<dbReference type="InterPro" id="IPR002323">
    <property type="entry name" value="Cyt_CIE"/>
</dbReference>
<dbReference type="InterPro" id="IPR009056">
    <property type="entry name" value="Cyt_c-like_dom"/>
</dbReference>
<feature type="chain" id="PRO_5002156158" evidence="7">
    <location>
        <begin position="21"/>
        <end position="98"/>
    </location>
</feature>
<dbReference type="Proteomes" id="UP000031572">
    <property type="component" value="Unassembled WGS sequence"/>
</dbReference>
<evidence type="ECO:0000256" key="6">
    <source>
        <dbReference type="PROSITE-ProRule" id="PRU00433"/>
    </source>
</evidence>
<dbReference type="OrthoDB" id="9814708at2"/>
<evidence type="ECO:0000256" key="4">
    <source>
        <dbReference type="ARBA" id="ARBA00022982"/>
    </source>
</evidence>
<keyword evidence="7" id="KW-0732">Signal</keyword>
<name>A0A0C1Y6D5_9BURK</name>
<dbReference type="PRINTS" id="PR00607">
    <property type="entry name" value="CYTCHROMECIE"/>
</dbReference>
<dbReference type="EMBL" id="JWJG01000028">
    <property type="protein sequence ID" value="KIF82503.1"/>
    <property type="molecule type" value="Genomic_DNA"/>
</dbReference>
<evidence type="ECO:0000313" key="10">
    <source>
        <dbReference type="Proteomes" id="UP000031572"/>
    </source>
</evidence>
<dbReference type="Gene3D" id="1.10.760.10">
    <property type="entry name" value="Cytochrome c-like domain"/>
    <property type="match status" value="1"/>
</dbReference>
<keyword evidence="4" id="KW-0249">Electron transport</keyword>
<keyword evidence="5 6" id="KW-0408">Iron</keyword>
<feature type="domain" description="Cytochrome c" evidence="8">
    <location>
        <begin position="17"/>
        <end position="97"/>
    </location>
</feature>
<keyword evidence="3 6" id="KW-0479">Metal-binding</keyword>
<sequence length="98" mass="9826">MKVTLVIAAVLSLMASQAYAGGKEVYQANCAACHATGAAGAPKLGDKAAWAPRIKTGLDALHASALKGKNVMPPKGGNTSLADADVIAAADYMIGQSK</sequence>
<dbReference type="AlphaFoldDB" id="A0A0C1Y6D5"/>
<evidence type="ECO:0000256" key="1">
    <source>
        <dbReference type="ARBA" id="ARBA00022448"/>
    </source>
</evidence>
<dbReference type="STRING" id="709839.TSA66_19475"/>
<reference evidence="9 10" key="1">
    <citation type="submission" date="2014-12" db="EMBL/GenBank/DDBJ databases">
        <title>Denitrispirillum autotrophicum gen. nov., sp. nov., Denitrifying, Facultatively Autotrophic Bacteria Isolated from Rice Paddy Soil.</title>
        <authorList>
            <person name="Ishii S."/>
            <person name="Ashida N."/>
            <person name="Ohno H."/>
            <person name="Otsuka S."/>
            <person name="Yokota A."/>
            <person name="Senoo K."/>
        </authorList>
    </citation>
    <scope>NUCLEOTIDE SEQUENCE [LARGE SCALE GENOMIC DNA]</scope>
    <source>
        <strain evidence="9 10">TSA66</strain>
    </source>
</reference>
<dbReference type="PROSITE" id="PS51007">
    <property type="entry name" value="CYTC"/>
    <property type="match status" value="1"/>
</dbReference>